<keyword evidence="2" id="KW-0812">Transmembrane</keyword>
<feature type="transmembrane region" description="Helical" evidence="2">
    <location>
        <begin position="100"/>
        <end position="123"/>
    </location>
</feature>
<name>A0ABX0FH39_9BURK</name>
<comment type="caution">
    <text evidence="3">The sequence shown here is derived from an EMBL/GenBank/DDBJ whole genome shotgun (WGS) entry which is preliminary data.</text>
</comment>
<protein>
    <recommendedName>
        <fullName evidence="5">DUF1640 domain-containing protein</fullName>
    </recommendedName>
</protein>
<dbReference type="SUPFAM" id="SSF57997">
    <property type="entry name" value="Tropomyosin"/>
    <property type="match status" value="1"/>
</dbReference>
<keyword evidence="2" id="KW-0472">Membrane</keyword>
<proteinExistence type="predicted"/>
<dbReference type="EMBL" id="JAADJT010000002">
    <property type="protein sequence ID" value="NGZ83812.1"/>
    <property type="molecule type" value="Genomic_DNA"/>
</dbReference>
<gene>
    <name evidence="3" type="ORF">GW587_06015</name>
</gene>
<dbReference type="Proteomes" id="UP000666369">
    <property type="component" value="Unassembled WGS sequence"/>
</dbReference>
<keyword evidence="2" id="KW-1133">Transmembrane helix</keyword>
<keyword evidence="1" id="KW-0175">Coiled coil</keyword>
<organism evidence="3 4">
    <name type="scientific">Duganella aceris</name>
    <dbReference type="NCBI Taxonomy" id="2703883"/>
    <lineage>
        <taxon>Bacteria</taxon>
        <taxon>Pseudomonadati</taxon>
        <taxon>Pseudomonadota</taxon>
        <taxon>Betaproteobacteria</taxon>
        <taxon>Burkholderiales</taxon>
        <taxon>Oxalobacteraceae</taxon>
        <taxon>Telluria group</taxon>
        <taxon>Duganella</taxon>
    </lineage>
</organism>
<reference evidence="4" key="1">
    <citation type="submission" date="2023-07" db="EMBL/GenBank/DDBJ databases">
        <title>Duganella aceri sp. nov., isolated from tree sap.</title>
        <authorList>
            <person name="Kim I.S."/>
        </authorList>
    </citation>
    <scope>NUCLEOTIDE SEQUENCE [LARGE SCALE GENOMIC DNA]</scope>
    <source>
        <strain evidence="4">SAP-35</strain>
    </source>
</reference>
<dbReference type="Gene3D" id="3.90.20.10">
    <property type="match status" value="1"/>
</dbReference>
<keyword evidence="4" id="KW-1185">Reference proteome</keyword>
<evidence type="ECO:0000313" key="4">
    <source>
        <dbReference type="Proteomes" id="UP000666369"/>
    </source>
</evidence>
<evidence type="ECO:0000256" key="1">
    <source>
        <dbReference type="SAM" id="Coils"/>
    </source>
</evidence>
<evidence type="ECO:0000313" key="3">
    <source>
        <dbReference type="EMBL" id="NGZ83812.1"/>
    </source>
</evidence>
<feature type="coiled-coil region" evidence="1">
    <location>
        <begin position="36"/>
        <end position="77"/>
    </location>
</feature>
<dbReference type="RefSeq" id="WP_166099892.1">
    <property type="nucleotide sequence ID" value="NZ_JAADJT010000002.1"/>
</dbReference>
<accession>A0ABX0FH39</accession>
<sequence length="145" mass="15729">MNTPADRDYMNAKAEAIAATLSLDAKAYQEQTNSRLDAMNSRLDSTNSRLDETNNRLDATNNRLDATNNRLDTMEQAMQSGFNSIREEVATKIANSQAELVKWMVATVLAGVAISTSITAVLINNATPKASPPTPIVIYAQPPSK</sequence>
<evidence type="ECO:0008006" key="5">
    <source>
        <dbReference type="Google" id="ProtNLM"/>
    </source>
</evidence>
<evidence type="ECO:0000256" key="2">
    <source>
        <dbReference type="SAM" id="Phobius"/>
    </source>
</evidence>